<reference evidence="2 3" key="2">
    <citation type="journal article" date="2017" name="Genome Announc.">
        <title>Draft genome sequence of Aquitalea magnusonii strain H3, a plant growth-promoting bacterium of duckweed Lemna minor.</title>
        <authorList>
            <person name="Ishizawa H."/>
            <person name="Kuroda M."/>
            <person name="Ike M."/>
        </authorList>
    </citation>
    <scope>NUCLEOTIDE SEQUENCE [LARGE SCALE GENOMIC DNA]</scope>
    <source>
        <strain evidence="2 3">H3</strain>
    </source>
</reference>
<feature type="domain" description="STAS" evidence="1">
    <location>
        <begin position="13"/>
        <end position="99"/>
    </location>
</feature>
<proteinExistence type="predicted"/>
<dbReference type="Pfam" id="PF13466">
    <property type="entry name" value="STAS_2"/>
    <property type="match status" value="1"/>
</dbReference>
<dbReference type="InterPro" id="IPR002645">
    <property type="entry name" value="STAS_dom"/>
</dbReference>
<dbReference type="STRING" id="332411.VI06_20760"/>
<evidence type="ECO:0000313" key="3">
    <source>
        <dbReference type="Proteomes" id="UP000198290"/>
    </source>
</evidence>
<organism evidence="2 3">
    <name type="scientific">Aquitalea magnusonii</name>
    <dbReference type="NCBI Taxonomy" id="332411"/>
    <lineage>
        <taxon>Bacteria</taxon>
        <taxon>Pseudomonadati</taxon>
        <taxon>Pseudomonadota</taxon>
        <taxon>Betaproteobacteria</taxon>
        <taxon>Neisseriales</taxon>
        <taxon>Chromobacteriaceae</taxon>
        <taxon>Aquitalea</taxon>
    </lineage>
</organism>
<dbReference type="KEGG" id="amah:DLM_4485"/>
<sequence>MAMFEETAAGQGRLSGKLDMHSSGKLLAPLTARAARAPLQLDLSGVTEADSSAVALLLACRRAAEQAGQQLLLQNWPARLSDLVELYALRALLASPQGD</sequence>
<dbReference type="EMBL" id="AP018823">
    <property type="protein sequence ID" value="BBF88038.1"/>
    <property type="molecule type" value="Genomic_DNA"/>
</dbReference>
<dbReference type="CDD" id="cd07043">
    <property type="entry name" value="STAS_anti-anti-sigma_factors"/>
    <property type="match status" value="1"/>
</dbReference>
<dbReference type="Proteomes" id="UP000198290">
    <property type="component" value="Chromosome"/>
</dbReference>
<dbReference type="InterPro" id="IPR036513">
    <property type="entry name" value="STAS_dom_sf"/>
</dbReference>
<dbReference type="SUPFAM" id="SSF52091">
    <property type="entry name" value="SpoIIaa-like"/>
    <property type="match status" value="1"/>
</dbReference>
<name>A0A3G9GJH7_9NEIS</name>
<accession>A0A3G9GJH7</accession>
<dbReference type="InterPro" id="IPR058548">
    <property type="entry name" value="MlaB-like_STAS"/>
</dbReference>
<dbReference type="InterPro" id="IPR052746">
    <property type="entry name" value="MlaB_ABC_Transporter"/>
</dbReference>
<dbReference type="PANTHER" id="PTHR35849:SF2">
    <property type="entry name" value="BLR2341 PROTEIN"/>
    <property type="match status" value="1"/>
</dbReference>
<dbReference type="PANTHER" id="PTHR35849">
    <property type="entry name" value="BLR2341 PROTEIN"/>
    <property type="match status" value="1"/>
</dbReference>
<evidence type="ECO:0000313" key="2">
    <source>
        <dbReference type="EMBL" id="BBF88038.1"/>
    </source>
</evidence>
<gene>
    <name evidence="2" type="ORF">DLM_4485</name>
</gene>
<evidence type="ECO:0000259" key="1">
    <source>
        <dbReference type="PROSITE" id="PS50801"/>
    </source>
</evidence>
<keyword evidence="3" id="KW-1185">Reference proteome</keyword>
<dbReference type="AlphaFoldDB" id="A0A3G9GJH7"/>
<protein>
    <recommendedName>
        <fullName evidence="1">STAS domain-containing protein</fullName>
    </recommendedName>
</protein>
<reference evidence="3" key="1">
    <citation type="journal article" date="2017" name="Biotechnol. Biofuels">
        <title>Evaluation of environmental bacterial communities as a factor affecting the growth of duckweed Lemna minor.</title>
        <authorList>
            <person name="Ishizawa H."/>
            <person name="Kuroda M."/>
            <person name="Morikawa M."/>
            <person name="Ike M."/>
        </authorList>
    </citation>
    <scope>NUCLEOTIDE SEQUENCE [LARGE SCALE GENOMIC DNA]</scope>
    <source>
        <strain evidence="3">H3</strain>
    </source>
</reference>
<reference evidence="3" key="3">
    <citation type="journal article" date="2017" name="Plant Physiol. Biochem.">
        <title>Differential oxidative and antioxidative response of duckweed Lemna minor toward plant growth promoting/inhibiting bacteria.</title>
        <authorList>
            <person name="Ishizawa H."/>
            <person name="Kuroda M."/>
            <person name="Morikawa M."/>
            <person name="Ike M."/>
        </authorList>
    </citation>
    <scope>NUCLEOTIDE SEQUENCE [LARGE SCALE GENOMIC DNA]</scope>
    <source>
        <strain evidence="3">H3</strain>
    </source>
</reference>
<dbReference type="Gene3D" id="3.30.750.24">
    <property type="entry name" value="STAS domain"/>
    <property type="match status" value="1"/>
</dbReference>
<dbReference type="PROSITE" id="PS50801">
    <property type="entry name" value="STAS"/>
    <property type="match status" value="1"/>
</dbReference>